<protein>
    <recommendedName>
        <fullName evidence="4">Transmembrane protein</fullName>
    </recommendedName>
</protein>
<comment type="caution">
    <text evidence="2">The sequence shown here is derived from an EMBL/GenBank/DDBJ whole genome shotgun (WGS) entry which is preliminary data.</text>
</comment>
<reference evidence="2" key="1">
    <citation type="submission" date="2022-10" db="EMBL/GenBank/DDBJ databases">
        <title>Tapping the CABI collections for fungal endophytes: first genome assemblies for Collariella, Neodidymelliopsis, Ascochyta clinopodiicola, Didymella pomorum, Didymosphaeria variabile, Neocosmospora piperis and Neocucurbitaria cava.</title>
        <authorList>
            <person name="Hill R."/>
        </authorList>
    </citation>
    <scope>NUCLEOTIDE SEQUENCE</scope>
    <source>
        <strain evidence="2">IMI 356814</strain>
    </source>
</reference>
<gene>
    <name evidence="2" type="ORF">N0V83_000181</name>
</gene>
<keyword evidence="1" id="KW-0472">Membrane</keyword>
<evidence type="ECO:0000313" key="2">
    <source>
        <dbReference type="EMBL" id="KAJ4377356.1"/>
    </source>
</evidence>
<feature type="transmembrane region" description="Helical" evidence="1">
    <location>
        <begin position="15"/>
        <end position="37"/>
    </location>
</feature>
<organism evidence="2 3">
    <name type="scientific">Neocucurbitaria cava</name>
    <dbReference type="NCBI Taxonomy" id="798079"/>
    <lineage>
        <taxon>Eukaryota</taxon>
        <taxon>Fungi</taxon>
        <taxon>Dikarya</taxon>
        <taxon>Ascomycota</taxon>
        <taxon>Pezizomycotina</taxon>
        <taxon>Dothideomycetes</taxon>
        <taxon>Pleosporomycetidae</taxon>
        <taxon>Pleosporales</taxon>
        <taxon>Pleosporineae</taxon>
        <taxon>Cucurbitariaceae</taxon>
        <taxon>Neocucurbitaria</taxon>
    </lineage>
</organism>
<feature type="transmembrane region" description="Helical" evidence="1">
    <location>
        <begin position="83"/>
        <end position="102"/>
    </location>
</feature>
<dbReference type="Proteomes" id="UP001140560">
    <property type="component" value="Unassembled WGS sequence"/>
</dbReference>
<proteinExistence type="predicted"/>
<evidence type="ECO:0000313" key="3">
    <source>
        <dbReference type="Proteomes" id="UP001140560"/>
    </source>
</evidence>
<name>A0A9W8YGK8_9PLEO</name>
<keyword evidence="3" id="KW-1185">Reference proteome</keyword>
<feature type="transmembrane region" description="Helical" evidence="1">
    <location>
        <begin position="504"/>
        <end position="529"/>
    </location>
</feature>
<keyword evidence="1" id="KW-0812">Transmembrane</keyword>
<sequence length="596" mass="64229">MVDGWATRSVAVSTLILRTAVDLQAAIASAILAALLLESKAGVHLYQIASMSPMRAGTANPWTFASCMFKDLWRLTAQYRRNYQICIMAILLLITTSVLQFSSTILLSDLKSGPLVGHNIASEVRVGLSYVGETEKIPRDSAWTTNPPSFPAFGEYAESPASDNSGVVDTGVLLRAFLPYATSESRQRLSDYHGNALILDARVSCQAPTLTGFNGTGSTALNRQLTGVVAPSKNVTMLQNITATPFNCTVAWEGQVTICQLAQPKGAFTGSLASQFLGSTTYGTAFLIINASSQASAKDEWLEVTARGSQGTNTTAQISMSLCFAPWDAAVLDVSLTSKSNRTEAALRYWEGFQTLDVLSYLIPSAGKNSRPVLDMQKPRSFLGDRPPPYRRPVVQSDMGGSSAAVRGTIDPLPGNWSAFVAGSPLVSIVDGFEVQPTQAISADPALAAIFTSATKAGHSIEWALSSLLTVLSMTNYYGQQPAFDRLDNATVSFFEDVLYPRDYVGFTTLMWVLVTHFCLMAILIVLFVRNTRLTLIGNAWSAFAQVAESHDVKEHVTNANLKNDSDIFKDLKGLQKSNLRARIVARGGGAEVVVT</sequence>
<dbReference type="AlphaFoldDB" id="A0A9W8YGK8"/>
<dbReference type="EMBL" id="JAPEUY010000001">
    <property type="protein sequence ID" value="KAJ4377356.1"/>
    <property type="molecule type" value="Genomic_DNA"/>
</dbReference>
<accession>A0A9W8YGK8</accession>
<evidence type="ECO:0000256" key="1">
    <source>
        <dbReference type="SAM" id="Phobius"/>
    </source>
</evidence>
<dbReference type="OrthoDB" id="5428040at2759"/>
<evidence type="ECO:0008006" key="4">
    <source>
        <dbReference type="Google" id="ProtNLM"/>
    </source>
</evidence>
<keyword evidence="1" id="KW-1133">Transmembrane helix</keyword>